<evidence type="ECO:0000313" key="3">
    <source>
        <dbReference type="Proteomes" id="UP001287445"/>
    </source>
</evidence>
<dbReference type="AlphaFoldDB" id="A0AAJ2R673"/>
<feature type="compositionally biased region" description="Acidic residues" evidence="1">
    <location>
        <begin position="1"/>
        <end position="10"/>
    </location>
</feature>
<protein>
    <submittedName>
        <fullName evidence="2">Uncharacterized protein</fullName>
    </submittedName>
</protein>
<dbReference type="RefSeq" id="WP_319076063.1">
    <property type="nucleotide sequence ID" value="NZ_JAWWMZ010000012.1"/>
</dbReference>
<proteinExistence type="predicted"/>
<evidence type="ECO:0000313" key="2">
    <source>
        <dbReference type="EMBL" id="MDX4956561.1"/>
    </source>
</evidence>
<gene>
    <name evidence="2" type="ORF">SGN30_24380</name>
</gene>
<dbReference type="EMBL" id="JAWWMZ010000012">
    <property type="protein sequence ID" value="MDX4956561.1"/>
    <property type="molecule type" value="Genomic_DNA"/>
</dbReference>
<accession>A0AAJ2R673</accession>
<comment type="caution">
    <text evidence="2">The sequence shown here is derived from an EMBL/GenBank/DDBJ whole genome shotgun (WGS) entry which is preliminary data.</text>
</comment>
<feature type="compositionally biased region" description="Basic and acidic residues" evidence="1">
    <location>
        <begin position="17"/>
        <end position="28"/>
    </location>
</feature>
<feature type="region of interest" description="Disordered" evidence="1">
    <location>
        <begin position="1"/>
        <end position="31"/>
    </location>
</feature>
<organism evidence="2 3">
    <name type="scientific">Delftia acidovorans</name>
    <name type="common">Pseudomonas acidovorans</name>
    <name type="synonym">Comamonas acidovorans</name>
    <dbReference type="NCBI Taxonomy" id="80866"/>
    <lineage>
        <taxon>Bacteria</taxon>
        <taxon>Pseudomonadati</taxon>
        <taxon>Pseudomonadota</taxon>
        <taxon>Betaproteobacteria</taxon>
        <taxon>Burkholderiales</taxon>
        <taxon>Comamonadaceae</taxon>
        <taxon>Delftia</taxon>
    </lineage>
</organism>
<reference evidence="2" key="1">
    <citation type="submission" date="2023-11" db="EMBL/GenBank/DDBJ databases">
        <title>Identification and selenium tolerance of Delftia acidovorans R3-25.</title>
        <authorList>
            <person name="Zhang S."/>
            <person name="Liu Y."/>
            <person name="Guo Y."/>
        </authorList>
    </citation>
    <scope>NUCLEOTIDE SEQUENCE</scope>
    <source>
        <strain evidence="2">R3-25</strain>
    </source>
</reference>
<evidence type="ECO:0000256" key="1">
    <source>
        <dbReference type="SAM" id="MobiDB-lite"/>
    </source>
</evidence>
<name>A0AAJ2R673_DELAC</name>
<sequence length="57" mass="6218">MTTSDAESEDGITGAQDSRDRRSDRAPAQDEVSLANIRGHIAELPNYGYRRVGALLN</sequence>
<dbReference type="Proteomes" id="UP001287445">
    <property type="component" value="Unassembled WGS sequence"/>
</dbReference>